<dbReference type="SMART" id="SM00448">
    <property type="entry name" value="REC"/>
    <property type="match status" value="2"/>
</dbReference>
<dbReference type="Proteomes" id="UP000001235">
    <property type="component" value="Chromosome"/>
</dbReference>
<dbReference type="PANTHER" id="PTHR44757:SF2">
    <property type="entry name" value="BIOFILM ARCHITECTURE MAINTENANCE PROTEIN MBAA"/>
    <property type="match status" value="1"/>
</dbReference>
<dbReference type="InterPro" id="IPR000160">
    <property type="entry name" value="GGDEF_dom"/>
</dbReference>
<dbReference type="SUPFAM" id="SSF55073">
    <property type="entry name" value="Nucleotide cyclase"/>
    <property type="match status" value="1"/>
</dbReference>
<evidence type="ECO:0000313" key="6">
    <source>
        <dbReference type="Proteomes" id="UP000001235"/>
    </source>
</evidence>
<gene>
    <name evidence="5" type="ordered locus">Galf_2779</name>
</gene>
<dbReference type="Pfam" id="PF00563">
    <property type="entry name" value="EAL"/>
    <property type="match status" value="1"/>
</dbReference>
<evidence type="ECO:0000259" key="4">
    <source>
        <dbReference type="PROSITE" id="PS50887"/>
    </source>
</evidence>
<dbReference type="SUPFAM" id="SSF141868">
    <property type="entry name" value="EAL domain-like"/>
    <property type="match status" value="1"/>
</dbReference>
<sequence>MPKRSRFRRKVLLVDDSKTFQSVFKATFNSDTCELFICSTGQEALELIGSRYIDFICSSFYLPDMEGIELCQRVRHLTKNIAKPYVLLTSVDNSNAINKALPAGVTDIFHRQDIAQLLAFISRFPSSHARMTGRILYVEDNRSQRDVLKAILQHRGLTVDSFASAEEALQNFKDHDYDLVLTDIVLGGSMSGLALVNQIRRTTSTKGDIPIIAVTAFDDKTRRIELFNLGVTDYIHKPVVKEELFARISYLLENQRMVHRIEHTQQQLHANELRQAAKKINELAFFDQLTGLPNRVLLLDRLKQAMSASTQNRCHIALLLIDLDKFKTINETLGHDMGDQLLKQVAERLSHCVRSGDTVARLGGDEFVVMSANLNTHEALAATQAENIGEKILAALNRTYHFDAIPHHSTPSIGVTLFCGEQTDVEILLKQAELAMYKSKEAGRNALHFFDQDMETKVTRYANMENDLRVAVQQQQFILHYQPQIADQQLTGVEALVRWQKPDGSMVSPADFIPMAEETGLILPLGLWVLETACRQLAIWANQPERAHLTIAVNVSAHQFRQADFVDQVLEVIKNSGANPHRLKLELTESLLLTNVEEIIEKMIALKLTGVSFSLDDFGTGYSSLSYLKRLPLDQLKIDQSFVRDVLIDPNDAAIARTIITLAQSLSLGVIAEGVETEAQRAFLASADCHAYQGYLFSKPLRIDDFETFAHRYK</sequence>
<evidence type="ECO:0000256" key="1">
    <source>
        <dbReference type="PROSITE-ProRule" id="PRU00169"/>
    </source>
</evidence>
<dbReference type="KEGG" id="gca:Galf_2779"/>
<dbReference type="SMART" id="SM00267">
    <property type="entry name" value="GGDEF"/>
    <property type="match status" value="1"/>
</dbReference>
<dbReference type="InterPro" id="IPR029787">
    <property type="entry name" value="Nucleotide_cyclase"/>
</dbReference>
<proteinExistence type="predicted"/>
<dbReference type="Gene3D" id="3.20.20.450">
    <property type="entry name" value="EAL domain"/>
    <property type="match status" value="1"/>
</dbReference>
<dbReference type="CDD" id="cd00156">
    <property type="entry name" value="REC"/>
    <property type="match status" value="2"/>
</dbReference>
<dbReference type="RefSeq" id="WP_013294674.1">
    <property type="nucleotide sequence ID" value="NC_014394.1"/>
</dbReference>
<organism evidence="5 6">
    <name type="scientific">Gallionella capsiferriformans (strain ES-2)</name>
    <name type="common">Gallionella ferruginea capsiferriformans (strain ES-2)</name>
    <dbReference type="NCBI Taxonomy" id="395494"/>
    <lineage>
        <taxon>Bacteria</taxon>
        <taxon>Pseudomonadati</taxon>
        <taxon>Pseudomonadota</taxon>
        <taxon>Betaproteobacteria</taxon>
        <taxon>Nitrosomonadales</taxon>
        <taxon>Gallionellaceae</taxon>
        <taxon>Gallionella</taxon>
    </lineage>
</organism>
<dbReference type="AlphaFoldDB" id="D9SDH4"/>
<dbReference type="InterPro" id="IPR001633">
    <property type="entry name" value="EAL_dom"/>
</dbReference>
<feature type="domain" description="EAL" evidence="3">
    <location>
        <begin position="461"/>
        <end position="714"/>
    </location>
</feature>
<dbReference type="InterPro" id="IPR011006">
    <property type="entry name" value="CheY-like_superfamily"/>
</dbReference>
<dbReference type="Gene3D" id="3.40.50.2300">
    <property type="match status" value="2"/>
</dbReference>
<evidence type="ECO:0000313" key="5">
    <source>
        <dbReference type="EMBL" id="ADL56772.1"/>
    </source>
</evidence>
<keyword evidence="6" id="KW-1185">Reference proteome</keyword>
<dbReference type="STRING" id="395494.Galf_2779"/>
<dbReference type="SMART" id="SM00052">
    <property type="entry name" value="EAL"/>
    <property type="match status" value="1"/>
</dbReference>
<dbReference type="Gene3D" id="3.30.70.270">
    <property type="match status" value="1"/>
</dbReference>
<dbReference type="FunFam" id="3.20.20.450:FF:000001">
    <property type="entry name" value="Cyclic di-GMP phosphodiesterase yahA"/>
    <property type="match status" value="1"/>
</dbReference>
<dbReference type="CDD" id="cd01948">
    <property type="entry name" value="EAL"/>
    <property type="match status" value="1"/>
</dbReference>
<dbReference type="NCBIfam" id="TIGR00254">
    <property type="entry name" value="GGDEF"/>
    <property type="match status" value="1"/>
</dbReference>
<keyword evidence="1" id="KW-0597">Phosphoprotein</keyword>
<dbReference type="HOGENOM" id="CLU_000445_70_50_4"/>
<dbReference type="Pfam" id="PF00990">
    <property type="entry name" value="GGDEF"/>
    <property type="match status" value="1"/>
</dbReference>
<dbReference type="PROSITE" id="PS50110">
    <property type="entry name" value="RESPONSE_REGULATORY"/>
    <property type="match status" value="2"/>
</dbReference>
<feature type="domain" description="GGDEF" evidence="4">
    <location>
        <begin position="314"/>
        <end position="452"/>
    </location>
</feature>
<dbReference type="PROSITE" id="PS50883">
    <property type="entry name" value="EAL"/>
    <property type="match status" value="1"/>
</dbReference>
<dbReference type="SUPFAM" id="SSF52172">
    <property type="entry name" value="CheY-like"/>
    <property type="match status" value="2"/>
</dbReference>
<dbReference type="InterPro" id="IPR043128">
    <property type="entry name" value="Rev_trsase/Diguanyl_cyclase"/>
</dbReference>
<comment type="caution">
    <text evidence="1">Lacks conserved residue(s) required for the propagation of feature annotation.</text>
</comment>
<dbReference type="GO" id="GO:0000160">
    <property type="term" value="P:phosphorelay signal transduction system"/>
    <property type="evidence" value="ECO:0007669"/>
    <property type="project" value="InterPro"/>
</dbReference>
<protein>
    <submittedName>
        <fullName evidence="5">Response regulator receiver modulated diguanylate cyclase/phosphodiesterase</fullName>
    </submittedName>
</protein>
<dbReference type="InterPro" id="IPR001789">
    <property type="entry name" value="Sig_transdc_resp-reg_receiver"/>
</dbReference>
<reference evidence="5 6" key="1">
    <citation type="submission" date="2010-08" db="EMBL/GenBank/DDBJ databases">
        <title>Complete sequence of Gallionella capsiferriformans ES-2.</title>
        <authorList>
            <consortium name="US DOE Joint Genome Institute"/>
            <person name="Lucas S."/>
            <person name="Copeland A."/>
            <person name="Lapidus A."/>
            <person name="Cheng J.-F."/>
            <person name="Bruce D."/>
            <person name="Goodwin L."/>
            <person name="Pitluck S."/>
            <person name="Chertkov O."/>
            <person name="Davenport K.W."/>
            <person name="Detter J.C."/>
            <person name="Han C."/>
            <person name="Tapia R."/>
            <person name="Land M."/>
            <person name="Hauser L."/>
            <person name="Chang Y.-J."/>
            <person name="Jeffries C."/>
            <person name="Kyrpides N."/>
            <person name="Ivanova N."/>
            <person name="Mikhailova N."/>
            <person name="Shelobolina E.S."/>
            <person name="Picardal F."/>
            <person name="Roden E."/>
            <person name="Emerson D."/>
            <person name="Woyke T."/>
        </authorList>
    </citation>
    <scope>NUCLEOTIDE SEQUENCE [LARGE SCALE GENOMIC DNA]</scope>
    <source>
        <strain evidence="5 6">ES-2</strain>
    </source>
</reference>
<evidence type="ECO:0000259" key="3">
    <source>
        <dbReference type="PROSITE" id="PS50883"/>
    </source>
</evidence>
<dbReference type="EMBL" id="CP002159">
    <property type="protein sequence ID" value="ADL56772.1"/>
    <property type="molecule type" value="Genomic_DNA"/>
</dbReference>
<dbReference type="InterPro" id="IPR035919">
    <property type="entry name" value="EAL_sf"/>
</dbReference>
<dbReference type="CDD" id="cd01949">
    <property type="entry name" value="GGDEF"/>
    <property type="match status" value="1"/>
</dbReference>
<feature type="domain" description="Response regulatory" evidence="2">
    <location>
        <begin position="10"/>
        <end position="126"/>
    </location>
</feature>
<dbReference type="InterPro" id="IPR052155">
    <property type="entry name" value="Biofilm_reg_signaling"/>
</dbReference>
<feature type="modified residue" description="4-aspartylphosphate" evidence="1">
    <location>
        <position position="183"/>
    </location>
</feature>
<evidence type="ECO:0000259" key="2">
    <source>
        <dbReference type="PROSITE" id="PS50110"/>
    </source>
</evidence>
<dbReference type="eggNOG" id="COG5001">
    <property type="taxonomic scope" value="Bacteria"/>
</dbReference>
<dbReference type="PROSITE" id="PS50887">
    <property type="entry name" value="GGDEF"/>
    <property type="match status" value="1"/>
</dbReference>
<dbReference type="Pfam" id="PF00072">
    <property type="entry name" value="Response_reg"/>
    <property type="match status" value="2"/>
</dbReference>
<name>D9SDH4_GALCS</name>
<dbReference type="PANTHER" id="PTHR44757">
    <property type="entry name" value="DIGUANYLATE CYCLASE DGCP"/>
    <property type="match status" value="1"/>
</dbReference>
<dbReference type="OrthoDB" id="9813903at2"/>
<feature type="domain" description="Response regulatory" evidence="2">
    <location>
        <begin position="134"/>
        <end position="252"/>
    </location>
</feature>
<accession>D9SDH4</accession>